<dbReference type="Proteomes" id="UP001163321">
    <property type="component" value="Chromosome 4"/>
</dbReference>
<reference evidence="1 2" key="1">
    <citation type="journal article" date="2022" name="bioRxiv">
        <title>The genome of the oomycete Peronosclerospora sorghi, a cosmopolitan pathogen of maize and sorghum, is inflated with dispersed pseudogenes.</title>
        <authorList>
            <person name="Fletcher K."/>
            <person name="Martin F."/>
            <person name="Isakeit T."/>
            <person name="Cavanaugh K."/>
            <person name="Magill C."/>
            <person name="Michelmore R."/>
        </authorList>
    </citation>
    <scope>NUCLEOTIDE SEQUENCE [LARGE SCALE GENOMIC DNA]</scope>
    <source>
        <strain evidence="1">P6</strain>
    </source>
</reference>
<comment type="caution">
    <text evidence="1">The sequence shown here is derived from an EMBL/GenBank/DDBJ whole genome shotgun (WGS) entry which is preliminary data.</text>
</comment>
<keyword evidence="2" id="KW-1185">Reference proteome</keyword>
<gene>
    <name evidence="1" type="ORF">PsorP6_005319</name>
</gene>
<evidence type="ECO:0000313" key="1">
    <source>
        <dbReference type="EMBL" id="KAI9912804.1"/>
    </source>
</evidence>
<organism evidence="1 2">
    <name type="scientific">Peronosclerospora sorghi</name>
    <dbReference type="NCBI Taxonomy" id="230839"/>
    <lineage>
        <taxon>Eukaryota</taxon>
        <taxon>Sar</taxon>
        <taxon>Stramenopiles</taxon>
        <taxon>Oomycota</taxon>
        <taxon>Peronosporomycetes</taxon>
        <taxon>Peronosporales</taxon>
        <taxon>Peronosporaceae</taxon>
        <taxon>Peronosclerospora</taxon>
    </lineage>
</organism>
<accession>A0ACC0W245</accession>
<name>A0ACC0W245_9STRA</name>
<evidence type="ECO:0000313" key="2">
    <source>
        <dbReference type="Proteomes" id="UP001163321"/>
    </source>
</evidence>
<protein>
    <submittedName>
        <fullName evidence="1">Uncharacterized protein</fullName>
    </submittedName>
</protein>
<proteinExistence type="predicted"/>
<dbReference type="EMBL" id="CM047583">
    <property type="protein sequence ID" value="KAI9912804.1"/>
    <property type="molecule type" value="Genomic_DNA"/>
</dbReference>
<sequence>MGHQHGIANEQEGGTLQEVDIRRGSSELHTEQTAEAELVEKIERELEVCSEKLLSIRGESAPTIQSRQRHTMVSSRSMLRLTPAVLEAIDQKAGLPRRGFDTYTSSNVSSISGYSAQSMPVSRSRNIHARSARATALANVDNMSFSSYASNSSNTSARRGQSPRGSALRNLTNYTITCHRDMKQRRLMRRKLARRPCHHVEPSYHERALRVTRLLPKSTVLASDITTFR</sequence>